<dbReference type="GO" id="GO:0008168">
    <property type="term" value="F:methyltransferase activity"/>
    <property type="evidence" value="ECO:0007669"/>
    <property type="project" value="UniProtKB-KW"/>
</dbReference>
<dbReference type="GeneID" id="18247006"/>
<reference evidence="5 6" key="1">
    <citation type="journal article" date="2011" name="Proc. Natl. Acad. Sci. U.S.A.">
        <title>Comparative genomics of xylose-fermenting fungi for enhanced biofuel production.</title>
        <authorList>
            <person name="Wohlbach D.J."/>
            <person name="Kuo A."/>
            <person name="Sato T.K."/>
            <person name="Potts K.M."/>
            <person name="Salamov A.A."/>
            <person name="LaButti K.M."/>
            <person name="Sun H."/>
            <person name="Clum A."/>
            <person name="Pangilinan J.L."/>
            <person name="Lindquist E.A."/>
            <person name="Lucas S."/>
            <person name="Lapidus A."/>
            <person name="Jin M."/>
            <person name="Gunawan C."/>
            <person name="Balan V."/>
            <person name="Dale B.E."/>
            <person name="Jeffries T.W."/>
            <person name="Zinkel R."/>
            <person name="Barry K.W."/>
            <person name="Grigoriev I.V."/>
            <person name="Gasch A.P."/>
        </authorList>
    </citation>
    <scope>NUCLEOTIDE SEQUENCE [LARGE SCALE GENOMIC DNA]</scope>
    <source>
        <strain evidence="5">ATCC 10573</strain>
        <strain evidence="6">ATCC 10573 / BCRC 21748 / CBS 615 / JCM 9827 / NBRC 10315 / NRRL Y-1498 / VKM Y-70</strain>
    </source>
</reference>
<evidence type="ECO:0000256" key="3">
    <source>
        <dbReference type="ARBA" id="ARBA00023128"/>
    </source>
</evidence>
<dbReference type="NCBIfam" id="TIGR03317">
    <property type="entry name" value="ygfZ_signature"/>
    <property type="match status" value="1"/>
</dbReference>
<name>G3B2T2_CANTC</name>
<dbReference type="EMBL" id="GL996515">
    <property type="protein sequence ID" value="EGV65122.1"/>
    <property type="molecule type" value="Genomic_DNA"/>
</dbReference>
<dbReference type="InterPro" id="IPR027266">
    <property type="entry name" value="TrmE/GcvT-like"/>
</dbReference>
<dbReference type="HOGENOM" id="CLU_007884_7_3_1"/>
<comment type="subcellular location">
    <subcellularLocation>
        <location evidence="1">Mitochondrion matrix</location>
    </subcellularLocation>
</comment>
<keyword evidence="5" id="KW-0489">Methyltransferase</keyword>
<gene>
    <name evidence="5" type="ORF">CANTEDRAFT_113532</name>
</gene>
<dbReference type="GO" id="GO:0005759">
    <property type="term" value="C:mitochondrial matrix"/>
    <property type="evidence" value="ECO:0007669"/>
    <property type="project" value="UniProtKB-SubCell"/>
</dbReference>
<evidence type="ECO:0000313" key="6">
    <source>
        <dbReference type="Proteomes" id="UP000000707"/>
    </source>
</evidence>
<dbReference type="PANTHER" id="PTHR22602">
    <property type="entry name" value="TRANSFERASE CAF17, MITOCHONDRIAL-RELATED"/>
    <property type="match status" value="1"/>
</dbReference>
<dbReference type="PANTHER" id="PTHR22602:SF0">
    <property type="entry name" value="TRANSFERASE CAF17, MITOCHONDRIAL-RELATED"/>
    <property type="match status" value="1"/>
</dbReference>
<dbReference type="InterPro" id="IPR045179">
    <property type="entry name" value="YgfZ/GcvT"/>
</dbReference>
<organism evidence="6">
    <name type="scientific">Candida tenuis (strain ATCC 10573 / BCRC 21748 / CBS 615 / JCM 9827 / NBRC 10315 / NRRL Y-1498 / VKM Y-70)</name>
    <name type="common">Yeast</name>
    <name type="synonym">Yamadazyma tenuis</name>
    <dbReference type="NCBI Taxonomy" id="590646"/>
    <lineage>
        <taxon>Eukaryota</taxon>
        <taxon>Fungi</taxon>
        <taxon>Dikarya</taxon>
        <taxon>Ascomycota</taxon>
        <taxon>Saccharomycotina</taxon>
        <taxon>Pichiomycetes</taxon>
        <taxon>Debaryomycetaceae</taxon>
        <taxon>Yamadazyma</taxon>
    </lineage>
</organism>
<dbReference type="EMBL" id="GL996515">
    <property type="protein sequence ID" value="EGV65121.1"/>
    <property type="molecule type" value="Genomic_DNA"/>
</dbReference>
<proteinExistence type="inferred from homology"/>
<dbReference type="GO" id="GO:0016226">
    <property type="term" value="P:iron-sulfur cluster assembly"/>
    <property type="evidence" value="ECO:0007669"/>
    <property type="project" value="TreeGrafter"/>
</dbReference>
<evidence type="ECO:0000256" key="1">
    <source>
        <dbReference type="ARBA" id="ARBA00004305"/>
    </source>
</evidence>
<protein>
    <submittedName>
        <fullName evidence="5">Aminomethyltransferase folate-binding domain-containing protein</fullName>
    </submittedName>
</protein>
<dbReference type="Gene3D" id="3.30.1360.120">
    <property type="entry name" value="Probable tRNA modification gtpase trme, domain 1"/>
    <property type="match status" value="1"/>
</dbReference>
<comment type="similarity">
    <text evidence="4">Belongs to the GcvT family. CAF17/IBA57 subfamily.</text>
</comment>
<evidence type="ECO:0000256" key="4">
    <source>
        <dbReference type="ARBA" id="ARBA00093447"/>
    </source>
</evidence>
<dbReference type="InterPro" id="IPR017703">
    <property type="entry name" value="YgfZ/GCV_T_CS"/>
</dbReference>
<dbReference type="AlphaFoldDB" id="G3B2T2"/>
<keyword evidence="5" id="KW-0808">Transferase</keyword>
<evidence type="ECO:0000313" key="5">
    <source>
        <dbReference type="EMBL" id="EGV65121.1"/>
    </source>
</evidence>
<dbReference type="OrthoDB" id="191995at2759"/>
<dbReference type="GO" id="GO:0032259">
    <property type="term" value="P:methylation"/>
    <property type="evidence" value="ECO:0007669"/>
    <property type="project" value="UniProtKB-KW"/>
</dbReference>
<sequence length="441" mass="50097">MIPVSGLAKLSKGVLEIAGPDAAKFLNGLVTTRFLPNIVKKNQYTISDVEFKHVNLGKLINLHENWGIMHEDIYDPDNEILIRRDGVSSMFLNSKGRVISDSFLYPKSFHHLNDNVPSYLVEVDSKIMGKLGMMIQMHKLMSDIQIKKAPYHSYYYYNDSVEFDEFLDHIQVKYLNTYTPKDAIASATKFINHGVVVNKDASDNLLGFAIDNRIPNFGLKFLTKEPISSDFFSDEFKSSFKVSEVDEDTIAKRRFLNGLYESGDSPSNFSLLPFDMNLDYINGLSLDKGCYVGQELTIRTYNGGVIRKRIVPVQFFEINESNFEKCDNDELQLNENDEVIEHLSKMNVSNLDKLEITPLDDEPQPVNQLSPSPFGESPFGGAAKPRRSKVGKLLSVKDNLGFVLINLTDAHKKYFKVEIPDLSPKFVGIKIIKPNWWPEED</sequence>
<keyword evidence="2" id="KW-0809">Transit peptide</keyword>
<keyword evidence="3" id="KW-0496">Mitochondrion</keyword>
<keyword evidence="6" id="KW-1185">Reference proteome</keyword>
<dbReference type="Proteomes" id="UP000000707">
    <property type="component" value="Unassembled WGS sequence"/>
</dbReference>
<dbReference type="SUPFAM" id="SSF103025">
    <property type="entry name" value="Folate-binding domain"/>
    <property type="match status" value="1"/>
</dbReference>
<dbReference type="STRING" id="590646.G3B2T2"/>
<dbReference type="Gene3D" id="2.40.30.160">
    <property type="match status" value="1"/>
</dbReference>
<dbReference type="eggNOG" id="KOG2929">
    <property type="taxonomic scope" value="Eukaryota"/>
</dbReference>
<accession>G3B2T2</accession>
<dbReference type="KEGG" id="cten:18247006"/>
<evidence type="ECO:0000256" key="2">
    <source>
        <dbReference type="ARBA" id="ARBA00022946"/>
    </source>
</evidence>